<dbReference type="Proteomes" id="UP000642910">
    <property type="component" value="Unassembled WGS sequence"/>
</dbReference>
<gene>
    <name evidence="1" type="ORF">IW967_12285</name>
</gene>
<dbReference type="Pfam" id="PF07100">
    <property type="entry name" value="ASRT"/>
    <property type="match status" value="1"/>
</dbReference>
<dbReference type="EMBL" id="JADPKZ010000046">
    <property type="protein sequence ID" value="MBF8378633.1"/>
    <property type="molecule type" value="Genomic_DNA"/>
</dbReference>
<dbReference type="Gene3D" id="2.60.290.11">
    <property type="entry name" value="TM1070-like"/>
    <property type="match status" value="1"/>
</dbReference>
<reference evidence="1 2" key="1">
    <citation type="submission" date="2020-11" db="EMBL/GenBank/DDBJ databases">
        <title>Genomic insight of Alicyclobacillus mali FL 18 reveals a new arsenic-resistant strain, with potential in environmental biotechnology.</title>
        <authorList>
            <person name="Fiorentino G."/>
            <person name="Gallo G."/>
            <person name="Aulitto M."/>
        </authorList>
    </citation>
    <scope>NUCLEOTIDE SEQUENCE [LARGE SCALE GENOMIC DNA]</scope>
    <source>
        <strain evidence="1 2">FL 18</strain>
    </source>
</reference>
<protein>
    <recommendedName>
        <fullName evidence="3">Sensory rhodopsin transducer</fullName>
    </recommendedName>
</protein>
<dbReference type="InterPro" id="IPR009794">
    <property type="entry name" value="ASRT"/>
</dbReference>
<name>A0ABS0F5T7_9BACL</name>
<evidence type="ECO:0008006" key="3">
    <source>
        <dbReference type="Google" id="ProtNLM"/>
    </source>
</evidence>
<sequence>MFQWLIADGFIPNTSEGRLESHESLCIVNPYEQDALITLEIFFEDREPITPIELICPARRTRHFLVNNLVAPSGASIPRGVPYAAFLFSELEVGVQLSRLDTSQPQLALMTVPGIRVGSSVV</sequence>
<evidence type="ECO:0000313" key="1">
    <source>
        <dbReference type="EMBL" id="MBF8378633.1"/>
    </source>
</evidence>
<dbReference type="InterPro" id="IPR036698">
    <property type="entry name" value="TM1070-like_sf"/>
</dbReference>
<accession>A0ABS0F5T7</accession>
<dbReference type="RefSeq" id="WP_195868067.1">
    <property type="nucleotide sequence ID" value="NZ_JADPKZ010000046.1"/>
</dbReference>
<evidence type="ECO:0000313" key="2">
    <source>
        <dbReference type="Proteomes" id="UP000642910"/>
    </source>
</evidence>
<dbReference type="SUPFAM" id="SSF89232">
    <property type="entry name" value="Hypothetical protein TM1070"/>
    <property type="match status" value="1"/>
</dbReference>
<keyword evidence="2" id="KW-1185">Reference proteome</keyword>
<proteinExistence type="predicted"/>
<comment type="caution">
    <text evidence="1">The sequence shown here is derived from an EMBL/GenBank/DDBJ whole genome shotgun (WGS) entry which is preliminary data.</text>
</comment>
<organism evidence="1 2">
    <name type="scientific">Alicyclobacillus mali</name>
    <name type="common">ex Roth et al. 2021</name>
    <dbReference type="NCBI Taxonomy" id="1123961"/>
    <lineage>
        <taxon>Bacteria</taxon>
        <taxon>Bacillati</taxon>
        <taxon>Bacillota</taxon>
        <taxon>Bacilli</taxon>
        <taxon>Bacillales</taxon>
        <taxon>Alicyclobacillaceae</taxon>
        <taxon>Alicyclobacillus</taxon>
    </lineage>
</organism>